<dbReference type="AlphaFoldDB" id="S7RX57"/>
<keyword evidence="2" id="KW-0472">Membrane</keyword>
<dbReference type="InterPro" id="IPR021369">
    <property type="entry name" value="DUF2985"/>
</dbReference>
<proteinExistence type="predicted"/>
<feature type="compositionally biased region" description="Basic and acidic residues" evidence="1">
    <location>
        <begin position="528"/>
        <end position="540"/>
    </location>
</feature>
<feature type="region of interest" description="Disordered" evidence="1">
    <location>
        <begin position="95"/>
        <end position="114"/>
    </location>
</feature>
<feature type="transmembrane region" description="Helical" evidence="2">
    <location>
        <begin position="432"/>
        <end position="455"/>
    </location>
</feature>
<keyword evidence="2" id="KW-0812">Transmembrane</keyword>
<feature type="compositionally biased region" description="Polar residues" evidence="1">
    <location>
        <begin position="55"/>
        <end position="69"/>
    </location>
</feature>
<dbReference type="OrthoDB" id="3365211at2759"/>
<dbReference type="RefSeq" id="XP_007862445.1">
    <property type="nucleotide sequence ID" value="XM_007864254.1"/>
</dbReference>
<dbReference type="eggNOG" id="ENOG502RQQT">
    <property type="taxonomic scope" value="Eukaryota"/>
</dbReference>
<evidence type="ECO:0000256" key="2">
    <source>
        <dbReference type="SAM" id="Phobius"/>
    </source>
</evidence>
<keyword evidence="4" id="KW-1185">Reference proteome</keyword>
<keyword evidence="2" id="KW-1133">Transmembrane helix</keyword>
<feature type="transmembrane region" description="Helical" evidence="2">
    <location>
        <begin position="256"/>
        <end position="282"/>
    </location>
</feature>
<accession>S7RX57</accession>
<reference evidence="3 4" key="1">
    <citation type="journal article" date="2012" name="Science">
        <title>The Paleozoic origin of enzymatic lignin decomposition reconstructed from 31 fungal genomes.</title>
        <authorList>
            <person name="Floudas D."/>
            <person name="Binder M."/>
            <person name="Riley R."/>
            <person name="Barry K."/>
            <person name="Blanchette R.A."/>
            <person name="Henrissat B."/>
            <person name="Martinez A.T."/>
            <person name="Otillar R."/>
            <person name="Spatafora J.W."/>
            <person name="Yadav J.S."/>
            <person name="Aerts A."/>
            <person name="Benoit I."/>
            <person name="Boyd A."/>
            <person name="Carlson A."/>
            <person name="Copeland A."/>
            <person name="Coutinho P.M."/>
            <person name="de Vries R.P."/>
            <person name="Ferreira P."/>
            <person name="Findley K."/>
            <person name="Foster B."/>
            <person name="Gaskell J."/>
            <person name="Glotzer D."/>
            <person name="Gorecki P."/>
            <person name="Heitman J."/>
            <person name="Hesse C."/>
            <person name="Hori C."/>
            <person name="Igarashi K."/>
            <person name="Jurgens J.A."/>
            <person name="Kallen N."/>
            <person name="Kersten P."/>
            <person name="Kohler A."/>
            <person name="Kuees U."/>
            <person name="Kumar T.K.A."/>
            <person name="Kuo A."/>
            <person name="LaButti K."/>
            <person name="Larrondo L.F."/>
            <person name="Lindquist E."/>
            <person name="Ling A."/>
            <person name="Lombard V."/>
            <person name="Lucas S."/>
            <person name="Lundell T."/>
            <person name="Martin R."/>
            <person name="McLaughlin D.J."/>
            <person name="Morgenstern I."/>
            <person name="Morin E."/>
            <person name="Murat C."/>
            <person name="Nagy L.G."/>
            <person name="Nolan M."/>
            <person name="Ohm R.A."/>
            <person name="Patyshakuliyeva A."/>
            <person name="Rokas A."/>
            <person name="Ruiz-Duenas F.J."/>
            <person name="Sabat G."/>
            <person name="Salamov A."/>
            <person name="Samejima M."/>
            <person name="Schmutz J."/>
            <person name="Slot J.C."/>
            <person name="St John F."/>
            <person name="Stenlid J."/>
            <person name="Sun H."/>
            <person name="Sun S."/>
            <person name="Syed K."/>
            <person name="Tsang A."/>
            <person name="Wiebenga A."/>
            <person name="Young D."/>
            <person name="Pisabarro A."/>
            <person name="Eastwood D.C."/>
            <person name="Martin F."/>
            <person name="Cullen D."/>
            <person name="Grigoriev I.V."/>
            <person name="Hibbett D.S."/>
        </authorList>
    </citation>
    <scope>NUCLEOTIDE SEQUENCE [LARGE SCALE GENOMIC DNA]</scope>
    <source>
        <strain evidence="3 4">ATCC 11539</strain>
    </source>
</reference>
<evidence type="ECO:0000256" key="1">
    <source>
        <dbReference type="SAM" id="MobiDB-lite"/>
    </source>
</evidence>
<organism evidence="3 4">
    <name type="scientific">Gloeophyllum trabeum (strain ATCC 11539 / FP-39264 / Madison 617)</name>
    <name type="common">Brown rot fungus</name>
    <dbReference type="NCBI Taxonomy" id="670483"/>
    <lineage>
        <taxon>Eukaryota</taxon>
        <taxon>Fungi</taxon>
        <taxon>Dikarya</taxon>
        <taxon>Basidiomycota</taxon>
        <taxon>Agaricomycotina</taxon>
        <taxon>Agaricomycetes</taxon>
        <taxon>Gloeophyllales</taxon>
        <taxon>Gloeophyllaceae</taxon>
        <taxon>Gloeophyllum</taxon>
    </lineage>
</organism>
<dbReference type="KEGG" id="gtr:GLOTRDRAFT_70926"/>
<evidence type="ECO:0000313" key="3">
    <source>
        <dbReference type="EMBL" id="EPQ59465.1"/>
    </source>
</evidence>
<feature type="region of interest" description="Disordered" evidence="1">
    <location>
        <begin position="482"/>
        <end position="540"/>
    </location>
</feature>
<sequence length="540" mass="59541">MPSIRVRRGTYSSLRDDDIPEGIAVPSRTRPRRSTVALFFPSSAPTGENPIEPSQAVSTSGRSRTTSEPGTIAAEPQHPLKSKVSNHILNGTWKSRYSAGRGQNDVPDAAGTPRQRVVSLEGSQVDVLVRTGQLPGRVGSALSVRSSLNDGASSLGGEHHEDDIVEHLDAIDPQIGTVSSLTNAANAILIPPLSLYSRKPIVSLPQSPALGAEDVEKSRGASHMDDLDHHVESVLSKRQVFKRTMKGVWAFVKTPLGFITAVYGFLVAFWGAAIVIFLLKIINFHNANTQGFWVEVSSQVENGLFTATGIGLIPFRAMDTYRIARIWYYKRKTRRLRKQAGLPELIDEDDLPDPIYDVNYVHVLTDEEQADLHYQQIKFMKSQTWYRPHGTDTHRAFPINTALLICCLIDGNSLFQIILCGTMWGLNRFERPAWSTGILIPASFLCGIFSGVFIWRGGQKTRRTEEVQERLRVALSTHPEGTRDLEGMTVAESAAEPKDTTDTVAGRLSLDRRGSATGTSMDDTPLVNHEKTSDRAMEDS</sequence>
<gene>
    <name evidence="3" type="ORF">GLOTRDRAFT_70926</name>
</gene>
<feature type="transmembrane region" description="Helical" evidence="2">
    <location>
        <begin position="402"/>
        <end position="426"/>
    </location>
</feature>
<name>S7RX57_GLOTA</name>
<dbReference type="Proteomes" id="UP000030669">
    <property type="component" value="Unassembled WGS sequence"/>
</dbReference>
<dbReference type="EMBL" id="KB469297">
    <property type="protein sequence ID" value="EPQ59465.1"/>
    <property type="molecule type" value="Genomic_DNA"/>
</dbReference>
<protein>
    <submittedName>
        <fullName evidence="3">Uncharacterized protein</fullName>
    </submittedName>
</protein>
<dbReference type="OMA" id="FRESQTW"/>
<dbReference type="PANTHER" id="PTHR35872">
    <property type="entry name" value="INTEGRAL MEMBRANE PROTEIN (AFU_ORTHOLOGUE AFUA_5G07110)"/>
    <property type="match status" value="1"/>
</dbReference>
<dbReference type="GeneID" id="19308137"/>
<dbReference type="HOGENOM" id="CLU_015848_2_0_1"/>
<feature type="region of interest" description="Disordered" evidence="1">
    <location>
        <begin position="1"/>
        <end position="85"/>
    </location>
</feature>
<dbReference type="Pfam" id="PF11204">
    <property type="entry name" value="DUF2985"/>
    <property type="match status" value="1"/>
</dbReference>
<dbReference type="PANTHER" id="PTHR35872:SF2">
    <property type="entry name" value="INTEGRAL MEMBRANE PROTEIN (AFU_ORTHOLOGUE AFUA_5G07110)"/>
    <property type="match status" value="1"/>
</dbReference>
<evidence type="ECO:0000313" key="4">
    <source>
        <dbReference type="Proteomes" id="UP000030669"/>
    </source>
</evidence>